<keyword evidence="1" id="KW-0472">Membrane</keyword>
<organism evidence="2 3">
    <name type="scientific">Corynebacterium vitaeruminis DSM 20294</name>
    <dbReference type="NCBI Taxonomy" id="1224164"/>
    <lineage>
        <taxon>Bacteria</taxon>
        <taxon>Bacillati</taxon>
        <taxon>Actinomycetota</taxon>
        <taxon>Actinomycetes</taxon>
        <taxon>Mycobacteriales</taxon>
        <taxon>Corynebacteriaceae</taxon>
        <taxon>Corynebacterium</taxon>
    </lineage>
</organism>
<keyword evidence="3" id="KW-1185">Reference proteome</keyword>
<accession>W5XX08</accession>
<dbReference type="PATRIC" id="fig|1224164.3.peg.150"/>
<feature type="transmembrane region" description="Helical" evidence="1">
    <location>
        <begin position="132"/>
        <end position="150"/>
    </location>
</feature>
<name>W5XX08_9CORY</name>
<proteinExistence type="predicted"/>
<evidence type="ECO:0000313" key="3">
    <source>
        <dbReference type="Proteomes" id="UP000019222"/>
    </source>
</evidence>
<dbReference type="EMBL" id="CP004353">
    <property type="protein sequence ID" value="AHI21546.1"/>
    <property type="molecule type" value="Genomic_DNA"/>
</dbReference>
<dbReference type="STRING" id="1224164.B843_00750"/>
<dbReference type="RefSeq" id="WP_025251619.1">
    <property type="nucleotide sequence ID" value="NZ_CP004353.1"/>
</dbReference>
<evidence type="ECO:0000313" key="2">
    <source>
        <dbReference type="EMBL" id="AHI21546.1"/>
    </source>
</evidence>
<keyword evidence="1" id="KW-1133">Transmembrane helix</keyword>
<dbReference type="HOGENOM" id="CLU_117103_1_0_11"/>
<dbReference type="Proteomes" id="UP000019222">
    <property type="component" value="Chromosome"/>
</dbReference>
<keyword evidence="1" id="KW-0812">Transmembrane</keyword>
<sequence>MTTPDTNFNTLSNTVSGRLAQAGVGAAITALPDYVSSRALRALIDACLASGLVYAMVESNAQDDDPRNDPAAILEDIEGALGDSTFDLGGPVKTWSVIGAGALVMAALNYLSSKSQEKLAGFLYKRGLKKPNTVLGLLAGLLIFFGTEQAKG</sequence>
<dbReference type="AlphaFoldDB" id="W5XX08"/>
<dbReference type="KEGG" id="cvt:B843_00750"/>
<reference evidence="2 3" key="1">
    <citation type="submission" date="2013-02" db="EMBL/GenBank/DDBJ databases">
        <title>The complete genome sequence of Corynebacterium vitaeruminis DSM 20294.</title>
        <authorList>
            <person name="Ruckert C."/>
            <person name="Albersmeier A."/>
            <person name="Kalinowski J."/>
        </authorList>
    </citation>
    <scope>NUCLEOTIDE SEQUENCE [LARGE SCALE GENOMIC DNA]</scope>
    <source>
        <strain evidence="3">ATCC 10234</strain>
    </source>
</reference>
<evidence type="ECO:0000256" key="1">
    <source>
        <dbReference type="SAM" id="Phobius"/>
    </source>
</evidence>
<feature type="transmembrane region" description="Helical" evidence="1">
    <location>
        <begin position="94"/>
        <end position="111"/>
    </location>
</feature>
<protein>
    <submittedName>
        <fullName evidence="2">Uncharacterized protein</fullName>
    </submittedName>
</protein>
<gene>
    <name evidence="2" type="ORF">B843_00750</name>
</gene>